<name>A0ABR8KVG4_9ACTN</name>
<dbReference type="CDD" id="cd02440">
    <property type="entry name" value="AdoMet_MTases"/>
    <property type="match status" value="1"/>
</dbReference>
<dbReference type="InterPro" id="IPR029063">
    <property type="entry name" value="SAM-dependent_MTases_sf"/>
</dbReference>
<keyword evidence="2" id="KW-0808">Transferase</keyword>
<dbReference type="GO" id="GO:0008168">
    <property type="term" value="F:methyltransferase activity"/>
    <property type="evidence" value="ECO:0007669"/>
    <property type="project" value="UniProtKB-KW"/>
</dbReference>
<dbReference type="Gene3D" id="3.40.50.150">
    <property type="entry name" value="Vaccinia Virus protein VP39"/>
    <property type="match status" value="1"/>
</dbReference>
<dbReference type="InterPro" id="IPR041698">
    <property type="entry name" value="Methyltransf_25"/>
</dbReference>
<dbReference type="PANTHER" id="PTHR42912">
    <property type="entry name" value="METHYLTRANSFERASE"/>
    <property type="match status" value="1"/>
</dbReference>
<dbReference type="Pfam" id="PF13649">
    <property type="entry name" value="Methyltransf_25"/>
    <property type="match status" value="1"/>
</dbReference>
<evidence type="ECO:0000313" key="2">
    <source>
        <dbReference type="EMBL" id="MBD3141956.1"/>
    </source>
</evidence>
<evidence type="ECO:0000259" key="1">
    <source>
        <dbReference type="Pfam" id="PF13649"/>
    </source>
</evidence>
<accession>A0ABR8KVG4</accession>
<comment type="caution">
    <text evidence="2">The sequence shown here is derived from an EMBL/GenBank/DDBJ whole genome shotgun (WGS) entry which is preliminary data.</text>
</comment>
<sequence length="220" mass="23120">MIVGKLLHGHSKHSDGGGTIDYPRGYDLLAEVGFLGRRRSVFTRLAALSGAGKGHQIVDVGCGTGYLTRMLAPLVGREGRVTGLDPSPAMIGHARRRSPDNCSYQVGEGQAMPFPDASFDIVVSSLAVHHIPVAARDTAVREMFRVLRPGGRLLIADYQPPANPLAARLAAVLAGPAMRPSMPELLAGLVPAAGLHVESTGTVGAVLYYVNAVRPLDALS</sequence>
<dbReference type="EMBL" id="JACXRZ010000002">
    <property type="protein sequence ID" value="MBD3141956.1"/>
    <property type="molecule type" value="Genomic_DNA"/>
</dbReference>
<dbReference type="InterPro" id="IPR050508">
    <property type="entry name" value="Methyltransf_Superfamily"/>
</dbReference>
<gene>
    <name evidence="2" type="ORF">IEQ31_01945</name>
</gene>
<keyword evidence="2" id="KW-0489">Methyltransferase</keyword>
<evidence type="ECO:0000313" key="3">
    <source>
        <dbReference type="Proteomes" id="UP000653231"/>
    </source>
</evidence>
<organism evidence="2 3">
    <name type="scientific">Microbispora bryophytorum subsp. camponoti</name>
    <dbReference type="NCBI Taxonomy" id="1677852"/>
    <lineage>
        <taxon>Bacteria</taxon>
        <taxon>Bacillati</taxon>
        <taxon>Actinomycetota</taxon>
        <taxon>Actinomycetes</taxon>
        <taxon>Streptosporangiales</taxon>
        <taxon>Streptosporangiaceae</taxon>
        <taxon>Microbispora</taxon>
    </lineage>
</organism>
<dbReference type="Proteomes" id="UP000653231">
    <property type="component" value="Unassembled WGS sequence"/>
</dbReference>
<proteinExistence type="predicted"/>
<dbReference type="SUPFAM" id="SSF53335">
    <property type="entry name" value="S-adenosyl-L-methionine-dependent methyltransferases"/>
    <property type="match status" value="1"/>
</dbReference>
<reference evidence="2 3" key="1">
    <citation type="submission" date="2020-09" db="EMBL/GenBank/DDBJ databases">
        <title>Actinomycete isolated from the Camponotus japonicus Mayr.</title>
        <authorList>
            <person name="Gong X."/>
        </authorList>
    </citation>
    <scope>NUCLEOTIDE SEQUENCE [LARGE SCALE GENOMIC DNA]</scope>
    <source>
        <strain evidence="2 3">2C-HV3</strain>
    </source>
</reference>
<keyword evidence="3" id="KW-1185">Reference proteome</keyword>
<feature type="domain" description="Methyltransferase" evidence="1">
    <location>
        <begin position="57"/>
        <end position="151"/>
    </location>
</feature>
<protein>
    <submittedName>
        <fullName evidence="2">Class I SAM-dependent methyltransferase</fullName>
    </submittedName>
</protein>
<dbReference type="GO" id="GO:0032259">
    <property type="term" value="P:methylation"/>
    <property type="evidence" value="ECO:0007669"/>
    <property type="project" value="UniProtKB-KW"/>
</dbReference>